<evidence type="ECO:0000256" key="2">
    <source>
        <dbReference type="ARBA" id="ARBA00022692"/>
    </source>
</evidence>
<dbReference type="EMBL" id="BAABLV010000038">
    <property type="protein sequence ID" value="GAA4905625.1"/>
    <property type="molecule type" value="Genomic_DNA"/>
</dbReference>
<sequence length="189" mass="20483">MSAYQQFPGVTDQQRDRAVNHLQACYADRSIDEAELDRRLDLALNARDRVELNRSLVGLARIAPAVFVPQRPGQAAPAENVGAGLVHLSGLFTWFIAPAIVKSVARPGSHLWWEAGRALSFQLTAAVVAAAALVLGIVLGAEGFLFLAWLAWFGGTIWASVRAFNGQSGTGRLEPFMLARPNPPRQALR</sequence>
<gene>
    <name evidence="7" type="ORF">GCM10025789_26190</name>
</gene>
<accession>A0ABP9FJP1</accession>
<dbReference type="InterPro" id="IPR012551">
    <property type="entry name" value="DUF1707_SHOCT-like"/>
</dbReference>
<evidence type="ECO:0000256" key="5">
    <source>
        <dbReference type="SAM" id="Phobius"/>
    </source>
</evidence>
<name>A0ABP9FJP1_9ACTN</name>
<organism evidence="7 8">
    <name type="scientific">Tessaracoccus lubricantis</name>
    <dbReference type="NCBI Taxonomy" id="545543"/>
    <lineage>
        <taxon>Bacteria</taxon>
        <taxon>Bacillati</taxon>
        <taxon>Actinomycetota</taxon>
        <taxon>Actinomycetes</taxon>
        <taxon>Propionibacteriales</taxon>
        <taxon>Propionibacteriaceae</taxon>
        <taxon>Tessaracoccus</taxon>
    </lineage>
</organism>
<feature type="domain" description="DUF1707" evidence="6">
    <location>
        <begin position="10"/>
        <end position="59"/>
    </location>
</feature>
<evidence type="ECO:0000256" key="4">
    <source>
        <dbReference type="ARBA" id="ARBA00023136"/>
    </source>
</evidence>
<keyword evidence="4 5" id="KW-0472">Membrane</keyword>
<comment type="caution">
    <text evidence="7">The sequence shown here is derived from an EMBL/GenBank/DDBJ whole genome shotgun (WGS) entry which is preliminary data.</text>
</comment>
<dbReference type="Pfam" id="PF08044">
    <property type="entry name" value="DUF1707"/>
    <property type="match status" value="1"/>
</dbReference>
<reference evidence="8" key="1">
    <citation type="journal article" date="2019" name="Int. J. Syst. Evol. Microbiol.">
        <title>The Global Catalogue of Microorganisms (GCM) 10K type strain sequencing project: providing services to taxonomists for standard genome sequencing and annotation.</title>
        <authorList>
            <consortium name="The Broad Institute Genomics Platform"/>
            <consortium name="The Broad Institute Genome Sequencing Center for Infectious Disease"/>
            <person name="Wu L."/>
            <person name="Ma J."/>
        </authorList>
    </citation>
    <scope>NUCLEOTIDE SEQUENCE [LARGE SCALE GENOMIC DNA]</scope>
    <source>
        <strain evidence="8">JCM 19125</strain>
    </source>
</reference>
<dbReference type="Pfam" id="PF09685">
    <property type="entry name" value="MamF_MmsF"/>
    <property type="match status" value="1"/>
</dbReference>
<keyword evidence="2 5" id="KW-0812">Transmembrane</keyword>
<proteinExistence type="predicted"/>
<keyword evidence="8" id="KW-1185">Reference proteome</keyword>
<comment type="subcellular location">
    <subcellularLocation>
        <location evidence="1">Membrane</location>
        <topology evidence="1">Multi-pass membrane protein</topology>
    </subcellularLocation>
</comment>
<evidence type="ECO:0000313" key="8">
    <source>
        <dbReference type="Proteomes" id="UP001501521"/>
    </source>
</evidence>
<dbReference type="Proteomes" id="UP001501521">
    <property type="component" value="Unassembled WGS sequence"/>
</dbReference>
<evidence type="ECO:0000259" key="6">
    <source>
        <dbReference type="Pfam" id="PF08044"/>
    </source>
</evidence>
<evidence type="ECO:0000256" key="1">
    <source>
        <dbReference type="ARBA" id="ARBA00004141"/>
    </source>
</evidence>
<feature type="transmembrane region" description="Helical" evidence="5">
    <location>
        <begin position="121"/>
        <end position="140"/>
    </location>
</feature>
<feature type="transmembrane region" description="Helical" evidence="5">
    <location>
        <begin position="146"/>
        <end position="164"/>
    </location>
</feature>
<evidence type="ECO:0000256" key="3">
    <source>
        <dbReference type="ARBA" id="ARBA00022989"/>
    </source>
</evidence>
<dbReference type="InterPro" id="IPR019109">
    <property type="entry name" value="MamF_MmsF"/>
</dbReference>
<feature type="transmembrane region" description="Helical" evidence="5">
    <location>
        <begin position="81"/>
        <end position="101"/>
    </location>
</feature>
<protein>
    <recommendedName>
        <fullName evidence="6">DUF1707 domain-containing protein</fullName>
    </recommendedName>
</protein>
<keyword evidence="3 5" id="KW-1133">Transmembrane helix</keyword>
<dbReference type="RefSeq" id="WP_345583606.1">
    <property type="nucleotide sequence ID" value="NZ_BAABLV010000038.1"/>
</dbReference>
<evidence type="ECO:0000313" key="7">
    <source>
        <dbReference type="EMBL" id="GAA4905625.1"/>
    </source>
</evidence>